<dbReference type="InterPro" id="IPR023753">
    <property type="entry name" value="FAD/NAD-binding_dom"/>
</dbReference>
<sequence>MMSHPLTRDLVLIGGGHAHALVLRRWAMRPLTGARLTLVDPGPVTAYSGMLPGFTAGHYPLEALQIDLVRLARAAGARLVIGRAEGIDLERREVRVAGRPPVGFDVASLDIGITSAMHALPGFAEYAVPAKPLGAFATRWAALREAGAEELVVIGGGIAGLELAMAMAHALPRARVRVVERGALLSRLPERSARAIREELAGKVEVVEGAPVAEVRAGAVVLEDGRELASDFTVGAAATAPQGWLADTRLALHDGFVTTGSTLQTSDPAVFAAGDCAHYGWAPRPKAGVYAVRAAPVLFHNLRVALEERGRMRRYRPQKDYLKLVSLGGKRAIGARSGLVFRGGWAWRWKDHIDRRFMERLSDVTPMRLDPPRHRAAGAEAFGAAALCGGCGAKVGRGALGEALAALPAPGAGLERLAGDDAAVLHTGGARQVVTTDHLRAFTEDPYLMARLATLHALGDIWAMGARPQAALLSLTLPRMSEALQRRTLAEVMAGAGAALAEAGAEIAGGHTTMGAEMQIGLSLTGLLERAPITLAGARAGDALILTGPLGTGTILAAEMAGRAPGPVVAACLDEMGRGQGRAAEILSGAHAMTDVTGFGLAGHLAGMTEASGVAAELELAAIPLLEGAEALAAAGERSTIWADNRAGAGPVSGASGARGDLLFDPQTCGGMLAAVAAEEADGLVGELQAAGYTAAVIGRVVAGEPRIVCR</sequence>
<dbReference type="RefSeq" id="WP_163891063.1">
    <property type="nucleotide sequence ID" value="NZ_JAAFYS010000001.1"/>
</dbReference>
<dbReference type="PRINTS" id="PR00368">
    <property type="entry name" value="FADPNR"/>
</dbReference>
<gene>
    <name evidence="9" type="primary">selD</name>
    <name evidence="9" type="ORF">GZA08_01015</name>
</gene>
<dbReference type="InterPro" id="IPR036188">
    <property type="entry name" value="FAD/NAD-bd_sf"/>
</dbReference>
<dbReference type="NCBIfam" id="TIGR00476">
    <property type="entry name" value="selD"/>
    <property type="match status" value="1"/>
</dbReference>
<evidence type="ECO:0000259" key="6">
    <source>
        <dbReference type="Pfam" id="PF00586"/>
    </source>
</evidence>
<keyword evidence="3 9" id="KW-0418">Kinase</keyword>
<dbReference type="InterPro" id="IPR016188">
    <property type="entry name" value="PurM-like_N"/>
</dbReference>
<dbReference type="GO" id="GO:0004756">
    <property type="term" value="F:selenide, water dikinase activity"/>
    <property type="evidence" value="ECO:0007669"/>
    <property type="project" value="UniProtKB-EC"/>
</dbReference>
<evidence type="ECO:0000256" key="3">
    <source>
        <dbReference type="ARBA" id="ARBA00022777"/>
    </source>
</evidence>
<dbReference type="InterPro" id="IPR010918">
    <property type="entry name" value="PurM-like_C_dom"/>
</dbReference>
<dbReference type="GO" id="GO:0016260">
    <property type="term" value="P:selenocysteine biosynthetic process"/>
    <property type="evidence" value="ECO:0007669"/>
    <property type="project" value="TreeGrafter"/>
</dbReference>
<dbReference type="InterPro" id="IPR036921">
    <property type="entry name" value="PurM-like_N_sf"/>
</dbReference>
<evidence type="ECO:0000313" key="10">
    <source>
        <dbReference type="Proteomes" id="UP000474757"/>
    </source>
</evidence>
<feature type="domain" description="FAD/NAD(P)-binding" evidence="8">
    <location>
        <begin position="9"/>
        <end position="291"/>
    </location>
</feature>
<dbReference type="Gene3D" id="3.50.50.100">
    <property type="match status" value="1"/>
</dbReference>
<dbReference type="Gene3D" id="3.90.650.10">
    <property type="entry name" value="PurM-like C-terminal domain"/>
    <property type="match status" value="1"/>
</dbReference>
<dbReference type="GO" id="GO:0005737">
    <property type="term" value="C:cytoplasm"/>
    <property type="evidence" value="ECO:0007669"/>
    <property type="project" value="TreeGrafter"/>
</dbReference>
<evidence type="ECO:0000256" key="2">
    <source>
        <dbReference type="ARBA" id="ARBA00022741"/>
    </source>
</evidence>
<dbReference type="Pfam" id="PF07992">
    <property type="entry name" value="Pyr_redox_2"/>
    <property type="match status" value="1"/>
</dbReference>
<dbReference type="InterPro" id="IPR004536">
    <property type="entry name" value="SPS/SelD"/>
</dbReference>
<dbReference type="Pfam" id="PF02769">
    <property type="entry name" value="AIRS_C"/>
    <property type="match status" value="1"/>
</dbReference>
<dbReference type="GO" id="GO:0005524">
    <property type="term" value="F:ATP binding"/>
    <property type="evidence" value="ECO:0007669"/>
    <property type="project" value="UniProtKB-KW"/>
</dbReference>
<dbReference type="PANTHER" id="PTHR10256">
    <property type="entry name" value="SELENIDE, WATER DIKINASE"/>
    <property type="match status" value="1"/>
</dbReference>
<dbReference type="Gene3D" id="3.30.1330.10">
    <property type="entry name" value="PurM-like, N-terminal domain"/>
    <property type="match status" value="1"/>
</dbReference>
<dbReference type="SUPFAM" id="SSF56042">
    <property type="entry name" value="PurM C-terminal domain-like"/>
    <property type="match status" value="1"/>
</dbReference>
<dbReference type="Proteomes" id="UP000474757">
    <property type="component" value="Unassembled WGS sequence"/>
</dbReference>
<dbReference type="Pfam" id="PF00586">
    <property type="entry name" value="AIRS"/>
    <property type="match status" value="1"/>
</dbReference>
<reference evidence="9 10" key="1">
    <citation type="submission" date="2020-02" db="EMBL/GenBank/DDBJ databases">
        <title>Pseudoroseicyclus tamarix, sp. nov., isolated from offshore sediment of a Tamarix chinensis forest.</title>
        <authorList>
            <person name="Gai Y."/>
        </authorList>
    </citation>
    <scope>NUCLEOTIDE SEQUENCE [LARGE SCALE GENOMIC DNA]</scope>
    <source>
        <strain evidence="9 10">CLL3-39</strain>
    </source>
</reference>
<organism evidence="9 10">
    <name type="scientific">Pseudoroseicyclus tamaricis</name>
    <dbReference type="NCBI Taxonomy" id="2705421"/>
    <lineage>
        <taxon>Bacteria</taxon>
        <taxon>Pseudomonadati</taxon>
        <taxon>Pseudomonadota</taxon>
        <taxon>Alphaproteobacteria</taxon>
        <taxon>Rhodobacterales</taxon>
        <taxon>Paracoccaceae</taxon>
        <taxon>Pseudoroseicyclus</taxon>
    </lineage>
</organism>
<comment type="caution">
    <text evidence="9">The sequence shown here is derived from an EMBL/GenBank/DDBJ whole genome shotgun (WGS) entry which is preliminary data.</text>
</comment>
<dbReference type="EMBL" id="JAAGAB010000001">
    <property type="protein sequence ID" value="NDU99549.1"/>
    <property type="molecule type" value="Genomic_DNA"/>
</dbReference>
<dbReference type="CDD" id="cd02195">
    <property type="entry name" value="SelD"/>
    <property type="match status" value="1"/>
</dbReference>
<dbReference type="InterPro" id="IPR017584">
    <property type="entry name" value="Pyridine_nucleo_diS_OxRdtase_N"/>
</dbReference>
<dbReference type="SUPFAM" id="SSF51905">
    <property type="entry name" value="FAD/NAD(P)-binding domain"/>
    <property type="match status" value="2"/>
</dbReference>
<feature type="domain" description="PurM-like N-terminal" evidence="6">
    <location>
        <begin position="419"/>
        <end position="527"/>
    </location>
</feature>
<keyword evidence="5" id="KW-0711">Selenium</keyword>
<dbReference type="NCBIfam" id="TIGR03169">
    <property type="entry name" value="Nterm_to_SelD"/>
    <property type="match status" value="1"/>
</dbReference>
<dbReference type="PANTHER" id="PTHR10256:SF0">
    <property type="entry name" value="INACTIVE SELENIDE, WATER DIKINASE-LIKE PROTEIN-RELATED"/>
    <property type="match status" value="1"/>
</dbReference>
<keyword evidence="2" id="KW-0547">Nucleotide-binding</keyword>
<keyword evidence="4" id="KW-0067">ATP-binding</keyword>
<evidence type="ECO:0000256" key="4">
    <source>
        <dbReference type="ARBA" id="ARBA00022840"/>
    </source>
</evidence>
<keyword evidence="10" id="KW-1185">Reference proteome</keyword>
<dbReference type="EC" id="2.7.9.3" evidence="9"/>
<evidence type="ECO:0000256" key="1">
    <source>
        <dbReference type="ARBA" id="ARBA00022679"/>
    </source>
</evidence>
<evidence type="ECO:0000313" key="9">
    <source>
        <dbReference type="EMBL" id="NDU99549.1"/>
    </source>
</evidence>
<name>A0A6B2JNJ1_9RHOB</name>
<dbReference type="InterPro" id="IPR036676">
    <property type="entry name" value="PurM-like_C_sf"/>
</dbReference>
<dbReference type="PRINTS" id="PR00469">
    <property type="entry name" value="PNDRDTASEII"/>
</dbReference>
<keyword evidence="1 9" id="KW-0808">Transferase</keyword>
<proteinExistence type="predicted"/>
<evidence type="ECO:0000256" key="5">
    <source>
        <dbReference type="ARBA" id="ARBA00023266"/>
    </source>
</evidence>
<protein>
    <submittedName>
        <fullName evidence="9">Selenide, water dikinase SelD</fullName>
        <ecNumber evidence="9">2.7.9.3</ecNumber>
    </submittedName>
</protein>
<dbReference type="SUPFAM" id="SSF55326">
    <property type="entry name" value="PurM N-terminal domain-like"/>
    <property type="match status" value="1"/>
</dbReference>
<accession>A0A6B2JNJ1</accession>
<dbReference type="AlphaFoldDB" id="A0A6B2JNJ1"/>
<dbReference type="GO" id="GO:0016491">
    <property type="term" value="F:oxidoreductase activity"/>
    <property type="evidence" value="ECO:0007669"/>
    <property type="project" value="InterPro"/>
</dbReference>
<feature type="domain" description="PurM-like C-terminal" evidence="7">
    <location>
        <begin position="539"/>
        <end position="705"/>
    </location>
</feature>
<evidence type="ECO:0000259" key="7">
    <source>
        <dbReference type="Pfam" id="PF02769"/>
    </source>
</evidence>
<evidence type="ECO:0000259" key="8">
    <source>
        <dbReference type="Pfam" id="PF07992"/>
    </source>
</evidence>